<sequence>MTARLYSPTDWARARARRAIRGKAPRLAIRRSILMRQSKSGAWSVGIFEWRFGKWQKPQWLCGSVSFQDARETVSDAWQQYRLPVAWGYAADDRLRPLLFGFSEPIGGAA</sequence>
<reference evidence="1 2" key="1">
    <citation type="submission" date="2024-05" db="EMBL/GenBank/DDBJ databases">
        <authorList>
            <person name="Liu Q."/>
            <person name="Xin Y.-H."/>
        </authorList>
    </citation>
    <scope>NUCLEOTIDE SEQUENCE [LARGE SCALE GENOMIC DNA]</scope>
    <source>
        <strain evidence="1 2">CGMCC 1.15349</strain>
    </source>
</reference>
<evidence type="ECO:0000313" key="1">
    <source>
        <dbReference type="EMBL" id="MEN2786076.1"/>
    </source>
</evidence>
<proteinExistence type="predicted"/>
<accession>A0ABU9XQH5</accession>
<gene>
    <name evidence="1" type="ORF">ABC969_06520</name>
</gene>
<keyword evidence="2" id="KW-1185">Reference proteome</keyword>
<dbReference type="Proteomes" id="UP001404104">
    <property type="component" value="Unassembled WGS sequence"/>
</dbReference>
<comment type="caution">
    <text evidence="1">The sequence shown here is derived from an EMBL/GenBank/DDBJ whole genome shotgun (WGS) entry which is preliminary data.</text>
</comment>
<protein>
    <submittedName>
        <fullName evidence="1">Uncharacterized protein</fullName>
    </submittedName>
</protein>
<evidence type="ECO:0000313" key="2">
    <source>
        <dbReference type="Proteomes" id="UP001404104"/>
    </source>
</evidence>
<dbReference type="RefSeq" id="WP_345863874.1">
    <property type="nucleotide sequence ID" value="NZ_JBDIMF010000002.1"/>
</dbReference>
<organism evidence="1 2">
    <name type="scientific">Sphingomonas qilianensis</name>
    <dbReference type="NCBI Taxonomy" id="1736690"/>
    <lineage>
        <taxon>Bacteria</taxon>
        <taxon>Pseudomonadati</taxon>
        <taxon>Pseudomonadota</taxon>
        <taxon>Alphaproteobacteria</taxon>
        <taxon>Sphingomonadales</taxon>
        <taxon>Sphingomonadaceae</taxon>
        <taxon>Sphingomonas</taxon>
    </lineage>
</organism>
<name>A0ABU9XQH5_9SPHN</name>
<dbReference type="EMBL" id="JBDIMF010000002">
    <property type="protein sequence ID" value="MEN2786076.1"/>
    <property type="molecule type" value="Genomic_DNA"/>
</dbReference>